<feature type="transmembrane region" description="Helical" evidence="2">
    <location>
        <begin position="210"/>
        <end position="228"/>
    </location>
</feature>
<name>A0A179FLA6_METCM</name>
<sequence>MGSEFGVTPDTKPEARLDGVGIFWIVFAVSWTLILIGGMTFLWTKRDMPILRIRGLSLSFAAITLLHCYWFAVTTGYVYGALMPEVAEFWIMSIWFPFGIALFHASNSRFLYVANAQKKYVKKTVDLGWDGQRPRIRKTLVARWKMLAYTKRVLILVGLGMAAHLFLTIFMFLVSRKFHSDFGIPGTEVTGTPMEQKTQQGRGWEWWPSIFWQLFWAWIVAPVILWRSRNLRDTQGWRTQTIACCLSGLHASPMWLIALYVPGMAAVNNYWIPPQWIAVSIMMLEIFTVFIPVWEVRKQQSLCQETLDSIARWESRQKSVQHSGKSLNSGTSSTSSWMGRTKAGSVSTTGGSILTMDALEHTLAKNPEPLQEFSALRDFSGENIAFLTRIREWRAQYIVNANANQTVKDEKDSETTLTLSRECFESALRIYIDFISSNSAEFQVNLSSQDFKNLQAIFEGAARVVCGECTSPDPATPFADVPKPQSESGETVRYWGDIPEAFNEGVFDDSEMSIKYLVLTNTWPKFIKERRSFDGTSTVESGK</sequence>
<keyword evidence="2" id="KW-1133">Transmembrane helix</keyword>
<feature type="transmembrane region" description="Helical" evidence="2">
    <location>
        <begin position="20"/>
        <end position="43"/>
    </location>
</feature>
<gene>
    <name evidence="3" type="ORF">VFPPC_07618</name>
</gene>
<dbReference type="SUPFAM" id="SSF48097">
    <property type="entry name" value="Regulator of G-protein signaling, RGS"/>
    <property type="match status" value="1"/>
</dbReference>
<keyword evidence="4" id="KW-1185">Reference proteome</keyword>
<dbReference type="InterPro" id="IPR036305">
    <property type="entry name" value="RGS_sf"/>
</dbReference>
<protein>
    <submittedName>
        <fullName evidence="3">Regulator of G protein signaling superfamily</fullName>
    </submittedName>
</protein>
<dbReference type="Gene3D" id="1.10.167.10">
    <property type="entry name" value="Regulator of G-protein Signalling 4, domain 2"/>
    <property type="match status" value="1"/>
</dbReference>
<dbReference type="RefSeq" id="XP_018143087.1">
    <property type="nucleotide sequence ID" value="XM_018286448.1"/>
</dbReference>
<feature type="compositionally biased region" description="Low complexity" evidence="1">
    <location>
        <begin position="323"/>
        <end position="341"/>
    </location>
</feature>
<dbReference type="Proteomes" id="UP000078397">
    <property type="component" value="Unassembled WGS sequence"/>
</dbReference>
<dbReference type="AlphaFoldDB" id="A0A179FLA6"/>
<keyword evidence="2" id="KW-0472">Membrane</keyword>
<dbReference type="EMBL" id="LSBJ02000004">
    <property type="protein sequence ID" value="OAQ66000.1"/>
    <property type="molecule type" value="Genomic_DNA"/>
</dbReference>
<evidence type="ECO:0000256" key="1">
    <source>
        <dbReference type="SAM" id="MobiDB-lite"/>
    </source>
</evidence>
<feature type="transmembrane region" description="Helical" evidence="2">
    <location>
        <begin position="275"/>
        <end position="294"/>
    </location>
</feature>
<comment type="caution">
    <text evidence="3">The sequence shown here is derived from an EMBL/GenBank/DDBJ whole genome shotgun (WGS) entry which is preliminary data.</text>
</comment>
<dbReference type="KEGG" id="pchm:VFPPC_07618"/>
<organism evidence="3 4">
    <name type="scientific">Pochonia chlamydosporia 170</name>
    <dbReference type="NCBI Taxonomy" id="1380566"/>
    <lineage>
        <taxon>Eukaryota</taxon>
        <taxon>Fungi</taxon>
        <taxon>Dikarya</taxon>
        <taxon>Ascomycota</taxon>
        <taxon>Pezizomycotina</taxon>
        <taxon>Sordariomycetes</taxon>
        <taxon>Hypocreomycetidae</taxon>
        <taxon>Hypocreales</taxon>
        <taxon>Clavicipitaceae</taxon>
        <taxon>Pochonia</taxon>
    </lineage>
</organism>
<keyword evidence="2" id="KW-0812">Transmembrane</keyword>
<dbReference type="GeneID" id="28850442"/>
<dbReference type="STRING" id="1380566.A0A179FLA6"/>
<accession>A0A179FLA6</accession>
<feature type="transmembrane region" description="Helical" evidence="2">
    <location>
        <begin position="153"/>
        <end position="174"/>
    </location>
</feature>
<feature type="transmembrane region" description="Helical" evidence="2">
    <location>
        <begin position="55"/>
        <end position="77"/>
    </location>
</feature>
<evidence type="ECO:0000313" key="3">
    <source>
        <dbReference type="EMBL" id="OAQ66000.1"/>
    </source>
</evidence>
<feature type="transmembrane region" description="Helical" evidence="2">
    <location>
        <begin position="240"/>
        <end position="263"/>
    </location>
</feature>
<dbReference type="InterPro" id="IPR044926">
    <property type="entry name" value="RGS_subdomain_2"/>
</dbReference>
<feature type="transmembrane region" description="Helical" evidence="2">
    <location>
        <begin position="89"/>
        <end position="112"/>
    </location>
</feature>
<proteinExistence type="predicted"/>
<dbReference type="OrthoDB" id="5313079at2759"/>
<feature type="region of interest" description="Disordered" evidence="1">
    <location>
        <begin position="321"/>
        <end position="346"/>
    </location>
</feature>
<evidence type="ECO:0000256" key="2">
    <source>
        <dbReference type="SAM" id="Phobius"/>
    </source>
</evidence>
<evidence type="ECO:0000313" key="4">
    <source>
        <dbReference type="Proteomes" id="UP000078397"/>
    </source>
</evidence>
<reference evidence="3 4" key="1">
    <citation type="journal article" date="2016" name="PLoS Pathog.">
        <title>Biosynthesis of antibiotic leucinostatins in bio-control fungus Purpureocillium lilacinum and their inhibition on phytophthora revealed by genome mining.</title>
        <authorList>
            <person name="Wang G."/>
            <person name="Liu Z."/>
            <person name="Lin R."/>
            <person name="Li E."/>
            <person name="Mao Z."/>
            <person name="Ling J."/>
            <person name="Yang Y."/>
            <person name="Yin W.B."/>
            <person name="Xie B."/>
        </authorList>
    </citation>
    <scope>NUCLEOTIDE SEQUENCE [LARGE SCALE GENOMIC DNA]</scope>
    <source>
        <strain evidence="3">170</strain>
    </source>
</reference>